<name>A0A4P8KZC2_9BACT</name>
<accession>A0A4P8KZC2</accession>
<reference evidence="1 2" key="2">
    <citation type="submission" date="2019-05" db="EMBL/GenBank/DDBJ databases">
        <authorList>
            <person name="Suflita J.M."/>
            <person name="Marks C.R."/>
        </authorList>
    </citation>
    <scope>NUCLEOTIDE SEQUENCE [LARGE SCALE GENOMIC DNA]</scope>
    <source>
        <strain evidence="1 2">ALDC</strain>
    </source>
</reference>
<sequence length="84" mass="9332">MSRMFKVPLILEPQKEGGWTVTSPILPELVTEVDDLKHIDEVVRDAINAVMELYEDTGKAFPSGLIADDINSPVWFESLISADS</sequence>
<evidence type="ECO:0000313" key="1">
    <source>
        <dbReference type="EMBL" id="QCQ20808.1"/>
    </source>
</evidence>
<organism evidence="1 2">
    <name type="scientific">Desulfoglaeba alkanexedens ALDC</name>
    <dbReference type="NCBI Taxonomy" id="980445"/>
    <lineage>
        <taxon>Bacteria</taxon>
        <taxon>Pseudomonadati</taxon>
        <taxon>Thermodesulfobacteriota</taxon>
        <taxon>Syntrophobacteria</taxon>
        <taxon>Syntrophobacterales</taxon>
        <taxon>Syntrophobacteraceae</taxon>
        <taxon>Desulfoglaeba</taxon>
    </lineage>
</organism>
<dbReference type="EMBL" id="CP040098">
    <property type="protein sequence ID" value="QCQ20808.1"/>
    <property type="molecule type" value="Genomic_DNA"/>
</dbReference>
<dbReference type="RefSeq" id="WP_137422778.1">
    <property type="nucleotide sequence ID" value="NZ_CP040098.1"/>
</dbReference>
<protein>
    <submittedName>
        <fullName evidence="1">Type II toxin-antitoxin system HicB family antitoxin</fullName>
    </submittedName>
</protein>
<gene>
    <name evidence="1" type="ORF">FDQ92_00460</name>
</gene>
<proteinExistence type="predicted"/>
<dbReference type="SUPFAM" id="SSF143100">
    <property type="entry name" value="TTHA1013/TTHA0281-like"/>
    <property type="match status" value="1"/>
</dbReference>
<dbReference type="Proteomes" id="UP000298602">
    <property type="component" value="Chromosome"/>
</dbReference>
<reference evidence="1 2" key="1">
    <citation type="submission" date="2019-05" db="EMBL/GenBank/DDBJ databases">
        <title>The Complete Genome Sequence of the n-alkane-degrading Desulfoglaeba alkanexedens ALDC reveals multiple alkylsuccinate synthase gene clusters.</title>
        <authorList>
            <person name="Callaghan A.V."/>
            <person name="Davidova I.A."/>
            <person name="Duncan K.E."/>
            <person name="Morris B."/>
            <person name="McInerney M.J."/>
        </authorList>
    </citation>
    <scope>NUCLEOTIDE SEQUENCE [LARGE SCALE GENOMIC DNA]</scope>
    <source>
        <strain evidence="1 2">ALDC</strain>
    </source>
</reference>
<dbReference type="OrthoDB" id="9807959at2"/>
<dbReference type="InterPro" id="IPR035069">
    <property type="entry name" value="TTHA1013/TTHA0281-like"/>
</dbReference>
<dbReference type="Gene3D" id="3.30.160.250">
    <property type="match status" value="1"/>
</dbReference>
<dbReference type="KEGG" id="dax:FDQ92_00460"/>
<keyword evidence="2" id="KW-1185">Reference proteome</keyword>
<dbReference type="AlphaFoldDB" id="A0A4P8KZC2"/>
<evidence type="ECO:0000313" key="2">
    <source>
        <dbReference type="Proteomes" id="UP000298602"/>
    </source>
</evidence>